<proteinExistence type="predicted"/>
<name>A0A835S9B8_VANPL</name>
<evidence type="ECO:0000256" key="1">
    <source>
        <dbReference type="SAM" id="MobiDB-lite"/>
    </source>
</evidence>
<accession>A0A835S9B8</accession>
<keyword evidence="4" id="KW-1185">Reference proteome</keyword>
<evidence type="ECO:0000313" key="3">
    <source>
        <dbReference type="EMBL" id="KAG0504089.1"/>
    </source>
</evidence>
<feature type="compositionally biased region" description="Polar residues" evidence="1">
    <location>
        <begin position="219"/>
        <end position="231"/>
    </location>
</feature>
<evidence type="ECO:0000313" key="4">
    <source>
        <dbReference type="Proteomes" id="UP000636800"/>
    </source>
</evidence>
<dbReference type="PANTHER" id="PTHR31949:SF3">
    <property type="entry name" value="RUN_FYVE DOMAIN PROTEIN"/>
    <property type="match status" value="1"/>
</dbReference>
<dbReference type="GO" id="GO:0055028">
    <property type="term" value="C:cortical microtubule"/>
    <property type="evidence" value="ECO:0007669"/>
    <property type="project" value="TreeGrafter"/>
</dbReference>
<dbReference type="GO" id="GO:0043622">
    <property type="term" value="P:cortical microtubule organization"/>
    <property type="evidence" value="ECO:0007669"/>
    <property type="project" value="TreeGrafter"/>
</dbReference>
<feature type="compositionally biased region" description="Low complexity" evidence="1">
    <location>
        <begin position="303"/>
        <end position="315"/>
    </location>
</feature>
<dbReference type="Proteomes" id="UP000636800">
    <property type="component" value="Chromosome 1"/>
</dbReference>
<feature type="region of interest" description="Disordered" evidence="1">
    <location>
        <begin position="1"/>
        <end position="32"/>
    </location>
</feature>
<dbReference type="EMBL" id="JADCNM010000001">
    <property type="protein sequence ID" value="KAG0504089.1"/>
    <property type="molecule type" value="Genomic_DNA"/>
</dbReference>
<dbReference type="PANTHER" id="PTHR31949">
    <property type="entry name" value="GASTRIC MUCIN-LIKE PROTEIN"/>
    <property type="match status" value="1"/>
</dbReference>
<organism evidence="3 5">
    <name type="scientific">Vanilla planifolia</name>
    <name type="common">Vanilla</name>
    <dbReference type="NCBI Taxonomy" id="51239"/>
    <lineage>
        <taxon>Eukaryota</taxon>
        <taxon>Viridiplantae</taxon>
        <taxon>Streptophyta</taxon>
        <taxon>Embryophyta</taxon>
        <taxon>Tracheophyta</taxon>
        <taxon>Spermatophyta</taxon>
        <taxon>Magnoliopsida</taxon>
        <taxon>Liliopsida</taxon>
        <taxon>Asparagales</taxon>
        <taxon>Orchidaceae</taxon>
        <taxon>Vanilloideae</taxon>
        <taxon>Vanilleae</taxon>
        <taxon>Vanilla</taxon>
    </lineage>
</organism>
<comment type="caution">
    <text evidence="3">The sequence shown here is derived from an EMBL/GenBank/DDBJ whole genome shotgun (WGS) entry which is preliminary data.</text>
</comment>
<dbReference type="Proteomes" id="UP000639772">
    <property type="component" value="Chromosome 1"/>
</dbReference>
<evidence type="ECO:0000313" key="5">
    <source>
        <dbReference type="Proteomes" id="UP000639772"/>
    </source>
</evidence>
<feature type="compositionally biased region" description="Polar residues" evidence="1">
    <location>
        <begin position="269"/>
        <end position="289"/>
    </location>
</feature>
<feature type="compositionally biased region" description="Low complexity" evidence="1">
    <location>
        <begin position="137"/>
        <end position="152"/>
    </location>
</feature>
<dbReference type="EMBL" id="JADCNL010000001">
    <property type="protein sequence ID" value="KAG0499907.1"/>
    <property type="molecule type" value="Genomic_DNA"/>
</dbReference>
<feature type="region of interest" description="Disordered" evidence="1">
    <location>
        <begin position="259"/>
        <end position="384"/>
    </location>
</feature>
<feature type="compositionally biased region" description="Low complexity" evidence="1">
    <location>
        <begin position="175"/>
        <end position="216"/>
    </location>
</feature>
<reference evidence="4 5" key="1">
    <citation type="journal article" date="2020" name="Nat. Food">
        <title>A phased Vanilla planifolia genome enables genetic improvement of flavour and production.</title>
        <authorList>
            <person name="Hasing T."/>
            <person name="Tang H."/>
            <person name="Brym M."/>
            <person name="Khazi F."/>
            <person name="Huang T."/>
            <person name="Chambers A.H."/>
        </authorList>
    </citation>
    <scope>NUCLEOTIDE SEQUENCE [LARGE SCALE GENOMIC DNA]</scope>
    <source>
        <tissue evidence="3">Leaf</tissue>
    </source>
</reference>
<evidence type="ECO:0000313" key="2">
    <source>
        <dbReference type="EMBL" id="KAG0499907.1"/>
    </source>
</evidence>
<dbReference type="AlphaFoldDB" id="A0A835S9B8"/>
<feature type="compositionally biased region" description="Polar residues" evidence="1">
    <location>
        <begin position="360"/>
        <end position="382"/>
    </location>
</feature>
<protein>
    <submittedName>
        <fullName evidence="3">Uncharacterized protein</fullName>
    </submittedName>
</protein>
<feature type="region of interest" description="Disordered" evidence="1">
    <location>
        <begin position="113"/>
        <end position="245"/>
    </location>
</feature>
<feature type="region of interest" description="Disordered" evidence="1">
    <location>
        <begin position="1096"/>
        <end position="1117"/>
    </location>
</feature>
<sequence>MPPSPAVRCSPTWEYSAENSHKRGHSFESGLNLKNKDDDLLLFNEMQNRERDKFLLHTDDDDFEDSLSKLKHFSDFKLGINILMSQKERLLTPPDTPLFPSLDDSDSQQVNIESRGMPRSQPIPISRSFVGKPYQTSRTSSSPHRLSPSPRSGGIAKQMKGTASSALRSSPPPVFRSTTPTRRSSTPSNKTSSPTRRPSTLVNKPSSPTTCSSTPTLRRMSTSSSNYQSANIGVRGASPVKANRGSFSPKLQAWQTTLSGFTSEVPPNLRTSLSDRSMSYTRGSSPSSRNGRESPVGLRRKSMSPTSSRSISSSHSQDRDHFSCYSRSSMVSSGEDDEDSLHSIPGGLSRSPPVRKNVALANSKSSPFSRKPYRTSSSNSVPKRSFESTLRLMDTHKAPQNMFRPLLSSVPATTFRPMFSRNSSLTTSSNASSDHGIVNVNPDLQGSELGQSGLSGGWERSEGSDTHEEVFMFDRIDNIVEHTIHTVHPAKPQCGEDYGKSLSKKLVSEDIQNSVLTIGDATISATVVSAQFTNNQFDNEGYAIMAVCSKCGKEFEIVDESENRSICKDCAEQDGICSRAISFTCMPVNKNDALSKKNNKVDTSSNESILNSVVSDFHEETNGKVLLGQHEWSTESGVDCLPNISIQLVEQRELCLSNQHLDRKMDMKVTEDGSMLHLSTVVNNPSLKVDIPEGTGTSVLLQRSGSIKWPILQGRTLSCANILSSEPSYSRDNTIALRRSHGRDSISASSSIDLGTSKQSESYVQLQLSIRSESDSVTNDINSNMQSLNSDYDVSIHSYEPRKLKMELEEKYSNSMECPADGSLREIILFTEETDNSIDQSDPSTISSSSRPFISENCISEHDNCRTVSSSEQRILNNQENAGVSCSSASEIKFVEDCISSTGENVQNNGRYTQNRELKTDISGGSEMEEDYAMANCSFQNGATVATTNCSSIAVIESQDGEVEGFQTDCRLLDNPTNPKSSNIHSISQTQDHDISLPSSDPLTAIHEHVNPEQSAITIEAPREMSRSLTLEEATDTILFCSSIIHDLAYKAVVVAMENESEVHPDPPFRSAMTTLGKPIPGLRDPIKMPNKHLPRLQQSKRKRLETPIRSPPEDAGENAIVQELLDSSVEITRKVDTAKPPKLESKCNCTVM</sequence>
<dbReference type="OrthoDB" id="1929779at2759"/>
<gene>
    <name evidence="3" type="ORF">HPP92_004161</name>
    <name evidence="2" type="ORF">HPP92_004598</name>
</gene>